<organism evidence="4 5">
    <name type="scientific">Sphingomonas immobilis</name>
    <dbReference type="NCBI Taxonomy" id="3063997"/>
    <lineage>
        <taxon>Bacteria</taxon>
        <taxon>Pseudomonadati</taxon>
        <taxon>Pseudomonadota</taxon>
        <taxon>Alphaproteobacteria</taxon>
        <taxon>Sphingomonadales</taxon>
        <taxon>Sphingomonadaceae</taxon>
        <taxon>Sphingomonas</taxon>
    </lineage>
</organism>
<dbReference type="InterPro" id="IPR008920">
    <property type="entry name" value="TF_FadR/GntR_C"/>
</dbReference>
<dbReference type="InterPro" id="IPR036390">
    <property type="entry name" value="WH_DNA-bd_sf"/>
</dbReference>
<evidence type="ECO:0000313" key="4">
    <source>
        <dbReference type="EMBL" id="MDO7843518.1"/>
    </source>
</evidence>
<reference evidence="4" key="1">
    <citation type="submission" date="2023-07" db="EMBL/GenBank/DDBJ databases">
        <authorList>
            <person name="Kim M.K."/>
        </authorList>
    </citation>
    <scope>NUCLEOTIDE SEQUENCE</scope>
    <source>
        <strain evidence="4">CA1-15</strain>
    </source>
</reference>
<keyword evidence="3" id="KW-0804">Transcription</keyword>
<dbReference type="Gene3D" id="1.20.120.530">
    <property type="entry name" value="GntR ligand-binding domain-like"/>
    <property type="match status" value="1"/>
</dbReference>
<keyword evidence="5" id="KW-1185">Reference proteome</keyword>
<dbReference type="Proteomes" id="UP001176468">
    <property type="component" value="Unassembled WGS sequence"/>
</dbReference>
<proteinExistence type="predicted"/>
<dbReference type="SUPFAM" id="SSF46785">
    <property type="entry name" value="Winged helix' DNA-binding domain"/>
    <property type="match status" value="1"/>
</dbReference>
<protein>
    <recommendedName>
        <fullName evidence="6">FadR family transcriptional regulator</fullName>
    </recommendedName>
</protein>
<dbReference type="EMBL" id="JAUQSZ010000010">
    <property type="protein sequence ID" value="MDO7843518.1"/>
    <property type="molecule type" value="Genomic_DNA"/>
</dbReference>
<keyword evidence="1" id="KW-0805">Transcription regulation</keyword>
<evidence type="ECO:0000256" key="1">
    <source>
        <dbReference type="ARBA" id="ARBA00023015"/>
    </source>
</evidence>
<dbReference type="InterPro" id="IPR036388">
    <property type="entry name" value="WH-like_DNA-bd_sf"/>
</dbReference>
<evidence type="ECO:0000313" key="5">
    <source>
        <dbReference type="Proteomes" id="UP001176468"/>
    </source>
</evidence>
<keyword evidence="2" id="KW-0238">DNA-binding</keyword>
<comment type="caution">
    <text evidence="4">The sequence shown here is derived from an EMBL/GenBank/DDBJ whole genome shotgun (WGS) entry which is preliminary data.</text>
</comment>
<accession>A0ABT9A119</accession>
<sequence>MLLAPQDSLFGIHDDLEKRYNTSRPTLRQVMRVLEHEKLVVVKRGWGGGYFTRRPDHNDTIRMAALDLKLQHCTLEDAIEASDGVMRTIARLATQSTDDTARNALADALDDFERLSVDRLPLAEYLMRERELTDLVSGMAANPALALFMSVLYELGGRHVGKQLFRDRPDRVETRARTVVQFTRAVVDGDVQIVDLLSVRASRMLQQWLEEDGTAIPPAGA</sequence>
<dbReference type="RefSeq" id="WP_304561975.1">
    <property type="nucleotide sequence ID" value="NZ_JAUQSZ010000010.1"/>
</dbReference>
<name>A0ABT9A119_9SPHN</name>
<gene>
    <name evidence="4" type="ORF">Q5H94_14380</name>
</gene>
<dbReference type="Gene3D" id="1.10.10.10">
    <property type="entry name" value="Winged helix-like DNA-binding domain superfamily/Winged helix DNA-binding domain"/>
    <property type="match status" value="1"/>
</dbReference>
<evidence type="ECO:0000256" key="2">
    <source>
        <dbReference type="ARBA" id="ARBA00023125"/>
    </source>
</evidence>
<evidence type="ECO:0008006" key="6">
    <source>
        <dbReference type="Google" id="ProtNLM"/>
    </source>
</evidence>
<evidence type="ECO:0000256" key="3">
    <source>
        <dbReference type="ARBA" id="ARBA00023163"/>
    </source>
</evidence>